<gene>
    <name evidence="2" type="ORF">HHS_02680</name>
</gene>
<dbReference type="AlphaFoldDB" id="U3U944"/>
<feature type="transmembrane region" description="Helical" evidence="1">
    <location>
        <begin position="31"/>
        <end position="50"/>
    </location>
</feature>
<dbReference type="PATRIC" id="fig|1235990.3.peg.269"/>
<dbReference type="GO" id="GO:0005886">
    <property type="term" value="C:plasma membrane"/>
    <property type="evidence" value="ECO:0007669"/>
    <property type="project" value="InterPro"/>
</dbReference>
<feature type="transmembrane region" description="Helical" evidence="1">
    <location>
        <begin position="402"/>
        <end position="420"/>
    </location>
</feature>
<feature type="transmembrane region" description="Helical" evidence="1">
    <location>
        <begin position="62"/>
        <end position="81"/>
    </location>
</feature>
<feature type="transmembrane region" description="Helical" evidence="1">
    <location>
        <begin position="348"/>
        <end position="367"/>
    </location>
</feature>
<keyword evidence="1" id="KW-1133">Transmembrane helix</keyword>
<name>U3U944_9GAMM</name>
<feature type="transmembrane region" description="Helical" evidence="1">
    <location>
        <begin position="87"/>
        <end position="105"/>
    </location>
</feature>
<reference evidence="2 3" key="1">
    <citation type="submission" date="2012-10" db="EMBL/GenBank/DDBJ databases">
        <title>Genome sequence of the symbiont of the pentatomidae stink bug Halyomorpha halys.</title>
        <authorList>
            <person name="Kobayashi H."/>
            <person name="Fujii-Muramatsu R."/>
            <person name="Takeishi K."/>
            <person name="Noda H."/>
        </authorList>
    </citation>
    <scope>NUCLEOTIDE SEQUENCE [LARGE SCALE GENOMIC DNA]</scope>
</reference>
<dbReference type="Proteomes" id="UP000016900">
    <property type="component" value="Chromosome"/>
</dbReference>
<feature type="transmembrane region" description="Helical" evidence="1">
    <location>
        <begin position="475"/>
        <end position="498"/>
    </location>
</feature>
<sequence>MIDFLRFPVKLTFSLLLSLILSLYLDFGTSRWALITTTIVVGSVAFDTGGNPYSGTLRYRSILRIIGTIIGCIAAFVIIIFTVRAPVVMLLLCCLCVGSSIWLASLIKVENVYALSLAGYTVLIIVISANSTGNLTVAPQFVVDRCNEILLGIGSAMFSDRIFATRSMKKFVHQEIDDLLVKHCRLFQLYFIDNKNKKKIKAAWYSLACRTISLNDRRSQLMMECIRWKITSRRLKMLNVLSLTLLTHLAENFSNQNNYYVSSFFYTLCTKKVNNINDAQKYIKLMYKMISIKRNTMPQIITSWFNTIIKYLFFIGKLKNNSSINPLEKSILDNIVILETRCLESRHIMINSLYAFLIVALSLIFWLYTGWKAGGGFVVMLAVVITLAMCMPNPIMIAKDFLYGMVLSIPLSMLYFSYLLPATQQSIFLLFIAIGILGFIGGIFIQCRQIGTLGSLIGMINSLGLSNPMKFKFNVFFNNAIGQCLGSCLAIVVIILICNKSKRFTDHQLVNSFMCITLMEMINYKMVNRENRLITLYKQLLLFIENFPRDLKKHYIALKFIIGYQYFYNVEMPINTDLSIYLYQIGCRINYITSTVNCKKRIYHFKVLLKMLTLYQEQLRYHNATESAKAAVQYIVFILKKYQKNLI</sequence>
<dbReference type="InterPro" id="IPR006726">
    <property type="entry name" value="PHBA_efflux_AaeB/fusaric-R"/>
</dbReference>
<feature type="transmembrane region" description="Helical" evidence="1">
    <location>
        <begin position="112"/>
        <end position="129"/>
    </location>
</feature>
<dbReference type="OrthoDB" id="9807111at2"/>
<dbReference type="STRING" id="1235990.BMSBPS_0740"/>
<keyword evidence="3" id="KW-1185">Reference proteome</keyword>
<keyword evidence="1" id="KW-0472">Membrane</keyword>
<dbReference type="KEGG" id="hhs:HHS_02680"/>
<evidence type="ECO:0000313" key="3">
    <source>
        <dbReference type="Proteomes" id="UP000016900"/>
    </source>
</evidence>
<dbReference type="EMBL" id="AP012554">
    <property type="protein sequence ID" value="BAO00238.1"/>
    <property type="molecule type" value="Genomic_DNA"/>
</dbReference>
<dbReference type="Pfam" id="PF04632">
    <property type="entry name" value="FUSC"/>
    <property type="match status" value="2"/>
</dbReference>
<feature type="transmembrane region" description="Helical" evidence="1">
    <location>
        <begin position="426"/>
        <end position="445"/>
    </location>
</feature>
<evidence type="ECO:0000313" key="2">
    <source>
        <dbReference type="EMBL" id="BAO00238.1"/>
    </source>
</evidence>
<proteinExistence type="predicted"/>
<evidence type="ECO:0000256" key="1">
    <source>
        <dbReference type="SAM" id="Phobius"/>
    </source>
</evidence>
<feature type="transmembrane region" description="Helical" evidence="1">
    <location>
        <begin position="373"/>
        <end position="390"/>
    </location>
</feature>
<accession>U3U944</accession>
<organism evidence="2 3">
    <name type="scientific">Candidatus Pantoea carbekii</name>
    <dbReference type="NCBI Taxonomy" id="1235990"/>
    <lineage>
        <taxon>Bacteria</taxon>
        <taxon>Pseudomonadati</taxon>
        <taxon>Pseudomonadota</taxon>
        <taxon>Gammaproteobacteria</taxon>
        <taxon>Enterobacterales</taxon>
        <taxon>Erwiniaceae</taxon>
        <taxon>Pantoea</taxon>
    </lineage>
</organism>
<dbReference type="eggNOG" id="COG1289">
    <property type="taxonomic scope" value="Bacteria"/>
</dbReference>
<protein>
    <recommendedName>
        <fullName evidence="4">p-hydroxybenzoic acid efflux pump subunit AaeB</fullName>
    </recommendedName>
</protein>
<feature type="transmembrane region" description="Helical" evidence="1">
    <location>
        <begin position="7"/>
        <end position="25"/>
    </location>
</feature>
<dbReference type="GO" id="GO:0022857">
    <property type="term" value="F:transmembrane transporter activity"/>
    <property type="evidence" value="ECO:0007669"/>
    <property type="project" value="InterPro"/>
</dbReference>
<evidence type="ECO:0008006" key="4">
    <source>
        <dbReference type="Google" id="ProtNLM"/>
    </source>
</evidence>
<keyword evidence="1" id="KW-0812">Transmembrane</keyword>